<sequence>MRVRMILGLIAAVALAGAMPSAAAAGAPAAQTSDAGGVRVKVTPGTLAPPAETWDFEVVFDTHTVVLAGDPVRFTVLVDARGRVHAPLRWDGDPPGGHHREGVLRFRPPEAQSGAIELRLSGVGGVPTLSFRWERR</sequence>
<keyword evidence="1" id="KW-0732">Signal</keyword>
<reference evidence="2 3" key="1">
    <citation type="journal article" date="2016" name="Nat. Commun.">
        <title>Thousands of microbial genomes shed light on interconnected biogeochemical processes in an aquifer system.</title>
        <authorList>
            <person name="Anantharaman K."/>
            <person name="Brown C.T."/>
            <person name="Hug L.A."/>
            <person name="Sharon I."/>
            <person name="Castelle C.J."/>
            <person name="Probst A.J."/>
            <person name="Thomas B.C."/>
            <person name="Singh A."/>
            <person name="Wilkins M.J."/>
            <person name="Karaoz U."/>
            <person name="Brodie E.L."/>
            <person name="Williams K.H."/>
            <person name="Hubbard S.S."/>
            <person name="Banfield J.F."/>
        </authorList>
    </citation>
    <scope>NUCLEOTIDE SEQUENCE [LARGE SCALE GENOMIC DNA]</scope>
</reference>
<feature type="signal peptide" evidence="1">
    <location>
        <begin position="1"/>
        <end position="24"/>
    </location>
</feature>
<feature type="chain" id="PRO_5009526730" evidence="1">
    <location>
        <begin position="25"/>
        <end position="136"/>
    </location>
</feature>
<evidence type="ECO:0000313" key="3">
    <source>
        <dbReference type="Proteomes" id="UP000178885"/>
    </source>
</evidence>
<protein>
    <submittedName>
        <fullName evidence="2">Uncharacterized protein</fullName>
    </submittedName>
</protein>
<dbReference type="Proteomes" id="UP000178885">
    <property type="component" value="Unassembled WGS sequence"/>
</dbReference>
<organism evidence="2 3">
    <name type="scientific">Candidatus Muproteobacteria bacterium RBG_16_65_34</name>
    <dbReference type="NCBI Taxonomy" id="1817760"/>
    <lineage>
        <taxon>Bacteria</taxon>
        <taxon>Pseudomonadati</taxon>
        <taxon>Pseudomonadota</taxon>
        <taxon>Candidatus Muproteobacteria</taxon>
    </lineage>
</organism>
<dbReference type="STRING" id="1817760.A2151_04510"/>
<proteinExistence type="predicted"/>
<dbReference type="AlphaFoldDB" id="A0A1F6TLK7"/>
<gene>
    <name evidence="2" type="ORF">A2151_04510</name>
</gene>
<evidence type="ECO:0000256" key="1">
    <source>
        <dbReference type="SAM" id="SignalP"/>
    </source>
</evidence>
<dbReference type="EMBL" id="MFSU01000091">
    <property type="protein sequence ID" value="OGI45945.1"/>
    <property type="molecule type" value="Genomic_DNA"/>
</dbReference>
<name>A0A1F6TLK7_9PROT</name>
<comment type="caution">
    <text evidence="2">The sequence shown here is derived from an EMBL/GenBank/DDBJ whole genome shotgun (WGS) entry which is preliminary data.</text>
</comment>
<evidence type="ECO:0000313" key="2">
    <source>
        <dbReference type="EMBL" id="OGI45945.1"/>
    </source>
</evidence>
<accession>A0A1F6TLK7</accession>